<accession>A0A6P5EY42</accession>
<evidence type="ECO:0000256" key="1">
    <source>
        <dbReference type="SAM" id="Phobius"/>
    </source>
</evidence>
<dbReference type="RefSeq" id="XP_020088427.1">
    <property type="nucleotide sequence ID" value="XM_020232838.1"/>
</dbReference>
<dbReference type="GeneID" id="109710327"/>
<dbReference type="InterPro" id="IPR002225">
    <property type="entry name" value="3Beta_OHSteriod_DH/Estase"/>
</dbReference>
<keyword evidence="3" id="KW-1185">Reference proteome</keyword>
<dbReference type="AlphaFoldDB" id="A0A6P5EY42"/>
<dbReference type="Proteomes" id="UP000515123">
    <property type="component" value="Linkage group 5"/>
</dbReference>
<dbReference type="GO" id="GO:0006694">
    <property type="term" value="P:steroid biosynthetic process"/>
    <property type="evidence" value="ECO:0007669"/>
    <property type="project" value="InterPro"/>
</dbReference>
<proteinExistence type="predicted"/>
<keyword evidence="1" id="KW-1133">Transmembrane helix</keyword>
<reference evidence="4" key="2">
    <citation type="submission" date="2025-08" db="UniProtKB">
        <authorList>
            <consortium name="RefSeq"/>
        </authorList>
    </citation>
    <scope>IDENTIFICATION</scope>
    <source>
        <tissue evidence="4">Leaf</tissue>
    </source>
</reference>
<feature type="transmembrane region" description="Helical" evidence="1">
    <location>
        <begin position="60"/>
        <end position="80"/>
    </location>
</feature>
<keyword evidence="1" id="KW-0472">Membrane</keyword>
<dbReference type="GO" id="GO:0016616">
    <property type="term" value="F:oxidoreductase activity, acting on the CH-OH group of donors, NAD or NADP as acceptor"/>
    <property type="evidence" value="ECO:0007669"/>
    <property type="project" value="InterPro"/>
</dbReference>
<feature type="transmembrane region" description="Helical" evidence="1">
    <location>
        <begin position="252"/>
        <end position="280"/>
    </location>
</feature>
<dbReference type="OrthoDB" id="10058185at2759"/>
<organism evidence="3 4">
    <name type="scientific">Ananas comosus</name>
    <name type="common">Pineapple</name>
    <name type="synonym">Ananas ananas</name>
    <dbReference type="NCBI Taxonomy" id="4615"/>
    <lineage>
        <taxon>Eukaryota</taxon>
        <taxon>Viridiplantae</taxon>
        <taxon>Streptophyta</taxon>
        <taxon>Embryophyta</taxon>
        <taxon>Tracheophyta</taxon>
        <taxon>Spermatophyta</taxon>
        <taxon>Magnoliopsida</taxon>
        <taxon>Liliopsida</taxon>
        <taxon>Poales</taxon>
        <taxon>Bromeliaceae</taxon>
        <taxon>Bromelioideae</taxon>
        <taxon>Ananas</taxon>
    </lineage>
</organism>
<protein>
    <submittedName>
        <fullName evidence="4">Uncharacterized protein LOC109710327</fullName>
    </submittedName>
</protein>
<gene>
    <name evidence="4" type="primary">LOC109710327</name>
</gene>
<feature type="transmembrane region" description="Helical" evidence="1">
    <location>
        <begin position="20"/>
        <end position="40"/>
    </location>
</feature>
<keyword evidence="1" id="KW-0812">Transmembrane</keyword>
<sequence length="281" mass="32142">MANPRPAGLFLPQKFFPKPFFFFTISLPQFPSLLLIPIPLLSVSLSRSPTLLCHSLYLSLSSPLISILNSFTLILSSTYYHHLQSQLILNWISTEARLDQEGQLRAHHHPQFSLTLIEVIHRVAKLSPGYYNLILHYLHRHPQFLRTPRPSHWGHQNPNLRVAIECGVRRVVYTGSAAVAFDGSRDVVLGDGSMPYPDKYADVLDEPRVQVEMMVLDANWRGGICTYLVFFLECQILWVMVVFFGVCGPLHWIVAFVCDVLFECKCLLIFLVNILLLSYYL</sequence>
<dbReference type="Pfam" id="PF01073">
    <property type="entry name" value="3Beta_HSD"/>
    <property type="match status" value="1"/>
</dbReference>
<evidence type="ECO:0000259" key="2">
    <source>
        <dbReference type="Pfam" id="PF01073"/>
    </source>
</evidence>
<reference evidence="3" key="1">
    <citation type="journal article" date="2015" name="Nat. Genet.">
        <title>The pineapple genome and the evolution of CAM photosynthesis.</title>
        <authorList>
            <person name="Ming R."/>
            <person name="VanBuren R."/>
            <person name="Wai C.M."/>
            <person name="Tang H."/>
            <person name="Schatz M.C."/>
            <person name="Bowers J.E."/>
            <person name="Lyons E."/>
            <person name="Wang M.L."/>
            <person name="Chen J."/>
            <person name="Biggers E."/>
            <person name="Zhang J."/>
            <person name="Huang L."/>
            <person name="Zhang L."/>
            <person name="Miao W."/>
            <person name="Zhang J."/>
            <person name="Ye Z."/>
            <person name="Miao C."/>
            <person name="Lin Z."/>
            <person name="Wang H."/>
            <person name="Zhou H."/>
            <person name="Yim W.C."/>
            <person name="Priest H.D."/>
            <person name="Zheng C."/>
            <person name="Woodhouse M."/>
            <person name="Edger P.P."/>
            <person name="Guyot R."/>
            <person name="Guo H.B."/>
            <person name="Guo H."/>
            <person name="Zheng G."/>
            <person name="Singh R."/>
            <person name="Sharma A."/>
            <person name="Min X."/>
            <person name="Zheng Y."/>
            <person name="Lee H."/>
            <person name="Gurtowski J."/>
            <person name="Sedlazeck F.J."/>
            <person name="Harkess A."/>
            <person name="McKain M.R."/>
            <person name="Liao Z."/>
            <person name="Fang J."/>
            <person name="Liu J."/>
            <person name="Zhang X."/>
            <person name="Zhang Q."/>
            <person name="Hu W."/>
            <person name="Qin Y."/>
            <person name="Wang K."/>
            <person name="Chen L.Y."/>
            <person name="Shirley N."/>
            <person name="Lin Y.R."/>
            <person name="Liu L.Y."/>
            <person name="Hernandez A.G."/>
            <person name="Wright C.L."/>
            <person name="Bulone V."/>
            <person name="Tuskan G.A."/>
            <person name="Heath K."/>
            <person name="Zee F."/>
            <person name="Moore P.H."/>
            <person name="Sunkar R."/>
            <person name="Leebens-Mack J.H."/>
            <person name="Mockler T."/>
            <person name="Bennetzen J.L."/>
            <person name="Freeling M."/>
            <person name="Sankoff D."/>
            <person name="Paterson A.H."/>
            <person name="Zhu X."/>
            <person name="Yang X."/>
            <person name="Smith J.A."/>
            <person name="Cushman J.C."/>
            <person name="Paull R.E."/>
            <person name="Yu Q."/>
        </authorList>
    </citation>
    <scope>NUCLEOTIDE SEQUENCE [LARGE SCALE GENOMIC DNA]</scope>
    <source>
        <strain evidence="3">cv. F153</strain>
    </source>
</reference>
<name>A0A6P5EY42_ANACO</name>
<evidence type="ECO:0000313" key="3">
    <source>
        <dbReference type="Proteomes" id="UP000515123"/>
    </source>
</evidence>
<feature type="transmembrane region" description="Helical" evidence="1">
    <location>
        <begin position="224"/>
        <end position="246"/>
    </location>
</feature>
<evidence type="ECO:0000313" key="4">
    <source>
        <dbReference type="RefSeq" id="XP_020088427.1"/>
    </source>
</evidence>
<feature type="domain" description="3-beta hydroxysteroid dehydrogenase/isomerase" evidence="2">
    <location>
        <begin position="160"/>
        <end position="220"/>
    </location>
</feature>